<evidence type="ECO:0000256" key="1">
    <source>
        <dbReference type="SAM" id="Phobius"/>
    </source>
</evidence>
<sequence length="235" mass="26530">MDLPLLIVLFIAVAYFTFSSRGMLAYTFGIYLDLPNVIIHECGHALTARLWGGSIQSIKFNILPSIVKSGGILGLAEIGYRSGLGMFFSLLGGYVSQALFFIVVSYLYLQGLLLWIIPLFLGIYLLTNLLAKEKSFWQNLIILIVIGASIMLYRNNYNFLLRIYQSVDVITIGFVVWYMLGLAHQFFIVLLLKNGNHWDGTALATKTYIPTIIWKVLFLIAMGGAYFAPFWMQLL</sequence>
<keyword evidence="3" id="KW-1185">Reference proteome</keyword>
<dbReference type="InterPro" id="IPR037219">
    <property type="entry name" value="Peptidase_M41-like"/>
</dbReference>
<feature type="transmembrane region" description="Helical" evidence="1">
    <location>
        <begin position="136"/>
        <end position="155"/>
    </location>
</feature>
<feature type="transmembrane region" description="Helical" evidence="1">
    <location>
        <begin position="112"/>
        <end position="130"/>
    </location>
</feature>
<comment type="caution">
    <text evidence="2">The sequence shown here is derived from an EMBL/GenBank/DDBJ whole genome shotgun (WGS) entry which is preliminary data.</text>
</comment>
<feature type="transmembrane region" description="Helical" evidence="1">
    <location>
        <begin position="212"/>
        <end position="232"/>
    </location>
</feature>
<dbReference type="Proteomes" id="UP000199042">
    <property type="component" value="Unassembled WGS sequence"/>
</dbReference>
<dbReference type="Pfam" id="PF13398">
    <property type="entry name" value="Peptidase_M50B"/>
    <property type="match status" value="1"/>
</dbReference>
<dbReference type="GO" id="GO:0006508">
    <property type="term" value="P:proteolysis"/>
    <property type="evidence" value="ECO:0007669"/>
    <property type="project" value="InterPro"/>
</dbReference>
<keyword evidence="1" id="KW-0472">Membrane</keyword>
<keyword evidence="1" id="KW-0812">Transmembrane</keyword>
<accession>A0AB37ZWU7</accession>
<dbReference type="GO" id="GO:0005524">
    <property type="term" value="F:ATP binding"/>
    <property type="evidence" value="ECO:0007669"/>
    <property type="project" value="InterPro"/>
</dbReference>
<protein>
    <submittedName>
        <fullName evidence="2">Peptidase M50B-like</fullName>
    </submittedName>
</protein>
<dbReference type="AlphaFoldDB" id="A0AB37ZWU7"/>
<name>A0AB37ZWU7_9LACT</name>
<evidence type="ECO:0000313" key="2">
    <source>
        <dbReference type="EMBL" id="SDZ88846.1"/>
    </source>
</evidence>
<dbReference type="EMBL" id="FNQH01000001">
    <property type="protein sequence ID" value="SDZ88846.1"/>
    <property type="molecule type" value="Genomic_DNA"/>
</dbReference>
<dbReference type="GO" id="GO:0004176">
    <property type="term" value="F:ATP-dependent peptidase activity"/>
    <property type="evidence" value="ECO:0007669"/>
    <property type="project" value="InterPro"/>
</dbReference>
<gene>
    <name evidence="2" type="ORF">SAMN04488525_101519</name>
</gene>
<organism evidence="2 3">
    <name type="scientific">Trichococcus collinsii</name>
    <dbReference type="NCBI Taxonomy" id="157076"/>
    <lineage>
        <taxon>Bacteria</taxon>
        <taxon>Bacillati</taxon>
        <taxon>Bacillota</taxon>
        <taxon>Bacilli</taxon>
        <taxon>Lactobacillales</taxon>
        <taxon>Carnobacteriaceae</taxon>
        <taxon>Trichococcus</taxon>
    </lineage>
</organism>
<feature type="transmembrane region" description="Helical" evidence="1">
    <location>
        <begin position="84"/>
        <end position="107"/>
    </location>
</feature>
<reference evidence="2 3" key="1">
    <citation type="submission" date="2016-10" db="EMBL/GenBank/DDBJ databases">
        <authorList>
            <person name="Varghese N."/>
            <person name="Submissions S."/>
        </authorList>
    </citation>
    <scope>NUCLEOTIDE SEQUENCE [LARGE SCALE GENOMIC DNA]</scope>
    <source>
        <strain evidence="2 3">DSM 14526</strain>
    </source>
</reference>
<keyword evidence="1" id="KW-1133">Transmembrane helix</keyword>
<evidence type="ECO:0000313" key="3">
    <source>
        <dbReference type="Proteomes" id="UP000199042"/>
    </source>
</evidence>
<feature type="transmembrane region" description="Helical" evidence="1">
    <location>
        <begin position="167"/>
        <end position="192"/>
    </location>
</feature>
<dbReference type="InterPro" id="IPR049500">
    <property type="entry name" value="Peptidase_M50B-like"/>
</dbReference>
<proteinExistence type="predicted"/>
<dbReference type="GO" id="GO:0004222">
    <property type="term" value="F:metalloendopeptidase activity"/>
    <property type="evidence" value="ECO:0007669"/>
    <property type="project" value="InterPro"/>
</dbReference>
<dbReference type="SUPFAM" id="SSF140990">
    <property type="entry name" value="FtsH protease domain-like"/>
    <property type="match status" value="1"/>
</dbReference>